<accession>A0A5P3AGW5</accession>
<gene>
    <name evidence="1" type="ORF">RIdsm_03301</name>
</gene>
<organism evidence="1 2">
    <name type="scientific">Roseovarius indicus</name>
    <dbReference type="NCBI Taxonomy" id="540747"/>
    <lineage>
        <taxon>Bacteria</taxon>
        <taxon>Pseudomonadati</taxon>
        <taxon>Pseudomonadota</taxon>
        <taxon>Alphaproteobacteria</taxon>
        <taxon>Rhodobacterales</taxon>
        <taxon>Roseobacteraceae</taxon>
        <taxon>Roseovarius</taxon>
    </lineage>
</organism>
<evidence type="ECO:0000313" key="2">
    <source>
        <dbReference type="Proteomes" id="UP000325785"/>
    </source>
</evidence>
<dbReference type="PANTHER" id="PTHR35841:SF1">
    <property type="entry name" value="PHOSPHONATES-BINDING PERIPLASMIC PROTEIN"/>
    <property type="match status" value="1"/>
</dbReference>
<protein>
    <submittedName>
        <fullName evidence="1">Phosphate/phosphite/phosphonate ABC transporter periplasmic binding protein</fullName>
    </submittedName>
</protein>
<name>A0A5P3AGW5_9RHOB</name>
<evidence type="ECO:0000313" key="1">
    <source>
        <dbReference type="EMBL" id="QEW27485.1"/>
    </source>
</evidence>
<dbReference type="KEGG" id="rid:RIdsm_03301"/>
<dbReference type="AlphaFoldDB" id="A0A5P3AGW5"/>
<dbReference type="Gene3D" id="3.40.190.10">
    <property type="entry name" value="Periplasmic binding protein-like II"/>
    <property type="match status" value="1"/>
</dbReference>
<dbReference type="EMBL" id="CP031598">
    <property type="protein sequence ID" value="QEW27485.1"/>
    <property type="molecule type" value="Genomic_DNA"/>
</dbReference>
<sequence length="246" mass="26805">MSLASLPMYDRPETAAANDRYWQAIRTRLGHGPDTLTRTGELWEHWLAPDLVLSQTCGYPYRARLHGQVTLVGTPDYGLDGCPPGHYRSVFVARADDPRTDLRAFADAPFAYNEPLSQSGWAAPQNHALAQGFSFTNPHQTGGHRLSARAVAEGQADLAALDALTWSLIQRHDPFAADLREIDRTIPTPVLPYITAATRDPAPLFDAIAAAIADLSPEDRTTLSLKGLVRLPPEAYLAIPNPPPPA</sequence>
<dbReference type="Proteomes" id="UP000325785">
    <property type="component" value="Chromosome"/>
</dbReference>
<dbReference type="PANTHER" id="PTHR35841">
    <property type="entry name" value="PHOSPHONATES-BINDING PERIPLASMIC PROTEIN"/>
    <property type="match status" value="1"/>
</dbReference>
<dbReference type="SUPFAM" id="SSF53850">
    <property type="entry name" value="Periplasmic binding protein-like II"/>
    <property type="match status" value="1"/>
</dbReference>
<proteinExistence type="predicted"/>
<reference evidence="1 2" key="1">
    <citation type="submission" date="2018-08" db="EMBL/GenBank/DDBJ databases">
        <title>Genetic Globetrotter - A new plasmid hitch-hiking vast phylogenetic and geographic distances.</title>
        <authorList>
            <person name="Vollmers J."/>
            <person name="Petersen J."/>
        </authorList>
    </citation>
    <scope>NUCLEOTIDE SEQUENCE [LARGE SCALE GENOMIC DNA]</scope>
    <source>
        <strain evidence="1 2">DSM 26383</strain>
    </source>
</reference>
<dbReference type="Pfam" id="PF12974">
    <property type="entry name" value="Phosphonate-bd"/>
    <property type="match status" value="1"/>
</dbReference>